<dbReference type="Pfam" id="PF19191">
    <property type="entry name" value="HEF_HK"/>
    <property type="match status" value="1"/>
</dbReference>
<dbReference type="RefSeq" id="WP_406760815.1">
    <property type="nucleotide sequence ID" value="NZ_JBJIAB010000006.1"/>
</dbReference>
<feature type="domain" description="Histidine kinase/HSP90-like ATPase" evidence="1">
    <location>
        <begin position="851"/>
        <end position="959"/>
    </location>
</feature>
<dbReference type="InterPro" id="IPR003594">
    <property type="entry name" value="HATPase_dom"/>
</dbReference>
<gene>
    <name evidence="2" type="ORF">ACJDTP_06700</name>
</gene>
<dbReference type="GO" id="GO:0005524">
    <property type="term" value="F:ATP binding"/>
    <property type="evidence" value="ECO:0007669"/>
    <property type="project" value="UniProtKB-KW"/>
</dbReference>
<sequence length="962" mass="113309">MSKFRAKARAIDLLGKGQIADLPTAITELWKNGYDAYADNIQCNLYRGGYKNLKNIIFTVTDDGMGMTREDLEERWIVLGTDSKTRRKPLDIEFSSSKKKRAIMGEKGIGRLSVSYLGNQMFLISKKKNEKCVCLFMDWRILENFNLFLDDIDIDIYDIESADNLFDNYKKIIENFKRNLNTGDWSEHEELRENILNELNNISLTKEFVNDSIKNIEENDEHGTTFIIVNPYEQILDFSYSAMELNKYQYNDNYLRGSLIGFYNSFKKEKPDFNVNFYIHDENGRYDLIDNTDFFSYEDVFGADHWINGVFDEQGFFSGEVKVYNKITKHSFRPTRSPGKTPYGPFEICFGFLEGEKKKSILVEEKWEEYQKKLNNYGGLYIYRDGIRVLPYGRQETDFLNFEKRRTLRAGQYFFSYRRMAGYIAISRDKNFNLIDKAGREGFIANNAYKELVSNLIEFFIDLAERYFASNENDITMRQEQLEDVISKNEKILEAEKKRNKMTLASFKSELKNNHSKVNMIIDELYCLRDKLDKACNEKEIIYNNVNLLSAELENKKIQLKKLKISKPKRGKLTGIQERKYFEYNEKIEEANNIIKGNNELIAKIQPKLSEENLYKEFENRYTQYKKDIRNSLNMYTNRYTDASLYLGSQFQNEKKNLESIFIDRTKNLVGENLNKIVIQNNIKKLMDIHEQTKEEIDNRIEPFIKHLEQLDFDIDEELLVGWYKQEYDKLKSKIDELHELSQLGLTIEIIDHEFNVLYAQMSESIKIIGEFSKKNETIRDTHNQLKIAFQHLETNHKLLTPLYKTTRRMKTEISGERIAEYIESFFKKAFEKEKITFKITESFKYYKFYTFESIINPVFINIINNAIYWLTPVENRNILIDYIDDKILIIDSGTPIHPLDIEKIFELFVTKKPGGRGIGLYLAKTNLRTIGYDIYATNDRKYNKLNGACFVISELGGEYNG</sequence>
<comment type="caution">
    <text evidence="2">The sequence shown here is derived from an EMBL/GenBank/DDBJ whole genome shotgun (WGS) entry which is preliminary data.</text>
</comment>
<evidence type="ECO:0000313" key="3">
    <source>
        <dbReference type="Proteomes" id="UP001623600"/>
    </source>
</evidence>
<keyword evidence="2" id="KW-0067">ATP-binding</keyword>
<dbReference type="EMBL" id="JBJIAB010000006">
    <property type="protein sequence ID" value="MFL0164760.1"/>
    <property type="molecule type" value="Genomic_DNA"/>
</dbReference>
<dbReference type="SMART" id="SM00387">
    <property type="entry name" value="HATPase_c"/>
    <property type="match status" value="1"/>
</dbReference>
<dbReference type="InterPro" id="IPR043836">
    <property type="entry name" value="DHp"/>
</dbReference>
<reference evidence="2 3" key="1">
    <citation type="submission" date="2024-11" db="EMBL/GenBank/DDBJ databases">
        <authorList>
            <person name="Heng Y.C."/>
            <person name="Lim A.C.H."/>
            <person name="Lee J.K.Y."/>
            <person name="Kittelmann S."/>
        </authorList>
    </citation>
    <scope>NUCLEOTIDE SEQUENCE [LARGE SCALE GENOMIC DNA]</scope>
    <source>
        <strain evidence="2 3">WILCCON 0112</strain>
    </source>
</reference>
<organism evidence="2 3">
    <name type="scientific">Candidatus Clostridium helianthi</name>
    <dbReference type="NCBI Taxonomy" id="3381660"/>
    <lineage>
        <taxon>Bacteria</taxon>
        <taxon>Bacillati</taxon>
        <taxon>Bacillota</taxon>
        <taxon>Clostridia</taxon>
        <taxon>Eubacteriales</taxon>
        <taxon>Clostridiaceae</taxon>
        <taxon>Clostridium</taxon>
    </lineage>
</organism>
<proteinExistence type="predicted"/>
<protein>
    <submittedName>
        <fullName evidence="2">ATP-binding protein</fullName>
    </submittedName>
</protein>
<dbReference type="Proteomes" id="UP001623600">
    <property type="component" value="Unassembled WGS sequence"/>
</dbReference>
<name>A0ABW8S3F2_9CLOT</name>
<evidence type="ECO:0000313" key="2">
    <source>
        <dbReference type="EMBL" id="MFL0164760.1"/>
    </source>
</evidence>
<dbReference type="Pfam" id="PF02518">
    <property type="entry name" value="HATPase_c"/>
    <property type="match status" value="1"/>
</dbReference>
<dbReference type="Gene3D" id="3.30.565.10">
    <property type="entry name" value="Histidine kinase-like ATPase, C-terminal domain"/>
    <property type="match status" value="2"/>
</dbReference>
<keyword evidence="3" id="KW-1185">Reference proteome</keyword>
<accession>A0ABW8S3F2</accession>
<evidence type="ECO:0000259" key="1">
    <source>
        <dbReference type="SMART" id="SM00387"/>
    </source>
</evidence>
<dbReference type="SUPFAM" id="SSF55874">
    <property type="entry name" value="ATPase domain of HSP90 chaperone/DNA topoisomerase II/histidine kinase"/>
    <property type="match status" value="2"/>
</dbReference>
<keyword evidence="2" id="KW-0547">Nucleotide-binding</keyword>
<dbReference type="Pfam" id="PF13589">
    <property type="entry name" value="HATPase_c_3"/>
    <property type="match status" value="1"/>
</dbReference>
<dbReference type="InterPro" id="IPR036890">
    <property type="entry name" value="HATPase_C_sf"/>
</dbReference>